<protein>
    <submittedName>
        <fullName evidence="2">Uncharacterized protein</fullName>
    </submittedName>
</protein>
<evidence type="ECO:0000313" key="2">
    <source>
        <dbReference type="EMBL" id="MTF37409.1"/>
    </source>
</evidence>
<dbReference type="EMBL" id="WMIA01000001">
    <property type="protein sequence ID" value="MTF37409.1"/>
    <property type="molecule type" value="Genomic_DNA"/>
</dbReference>
<sequence length="165" mass="19855">MLESYMKQITNCINSLSSYLRENQEEKRQNYCEKLEQTLELVIKFFKKYDALNNHSFRCQNIGIDLLMNPEREVRWEINTQNKTEGFKKSMTTKELVNYCWDNKMDVKSLITNLFSYINQILSKKKQRMSNEIDRYNSEINCLNEAIDNLNELIEMDIPEEIKQR</sequence>
<reference evidence="2 3" key="1">
    <citation type="submission" date="2019-11" db="EMBL/GenBank/DDBJ databases">
        <title>Isolation of a new High Light Tolerant Cyanobacteria.</title>
        <authorList>
            <person name="Dobson Z."/>
            <person name="Vaughn N."/>
            <person name="Vaughn M."/>
            <person name="Fromme P."/>
            <person name="Mazor Y."/>
        </authorList>
    </citation>
    <scope>NUCLEOTIDE SEQUENCE [LARGE SCALE GENOMIC DNA]</scope>
    <source>
        <strain evidence="2 3">0216</strain>
    </source>
</reference>
<accession>A0A844GR52</accession>
<feature type="coiled-coil region" evidence="1">
    <location>
        <begin position="119"/>
        <end position="153"/>
    </location>
</feature>
<gene>
    <name evidence="2" type="ORF">GGC33_00445</name>
</gene>
<comment type="caution">
    <text evidence="2">The sequence shown here is derived from an EMBL/GenBank/DDBJ whole genome shotgun (WGS) entry which is preliminary data.</text>
</comment>
<keyword evidence="1" id="KW-0175">Coiled coil</keyword>
<name>A0A844GR52_9CHRO</name>
<proteinExistence type="predicted"/>
<organism evidence="2 3">
    <name type="scientific">Cyanobacterium aponinum 0216</name>
    <dbReference type="NCBI Taxonomy" id="2676140"/>
    <lineage>
        <taxon>Bacteria</taxon>
        <taxon>Bacillati</taxon>
        <taxon>Cyanobacteriota</taxon>
        <taxon>Cyanophyceae</taxon>
        <taxon>Oscillatoriophycideae</taxon>
        <taxon>Chroococcales</taxon>
        <taxon>Geminocystaceae</taxon>
        <taxon>Cyanobacterium</taxon>
    </lineage>
</organism>
<evidence type="ECO:0000256" key="1">
    <source>
        <dbReference type="SAM" id="Coils"/>
    </source>
</evidence>
<evidence type="ECO:0000313" key="3">
    <source>
        <dbReference type="Proteomes" id="UP000437131"/>
    </source>
</evidence>
<dbReference type="Proteomes" id="UP000437131">
    <property type="component" value="Unassembled WGS sequence"/>
</dbReference>
<dbReference type="AlphaFoldDB" id="A0A844GR52"/>
<dbReference type="RefSeq" id="WP_155082372.1">
    <property type="nucleotide sequence ID" value="NZ_WMIA01000001.1"/>
</dbReference>